<comment type="caution">
    <text evidence="1">The sequence shown here is derived from an EMBL/GenBank/DDBJ whole genome shotgun (WGS) entry which is preliminary data.</text>
</comment>
<sequence>MTVEGDTSSTAWWVLAEFHPFTTEVRGIPVGQIRKGWCKATEFRKELIPREFLFAGGEDAMEASQRSFAIEGQFDGSKTRQVALVGVYEECKGPRGRFVMILDLPTVGKPRIRLLGAFKTPHQYSALSLDDDQTITVWSCMDCDDFTMLKWDRKRQKFVWRPPPTYD</sequence>
<dbReference type="Proteomes" id="UP001314635">
    <property type="component" value="Unassembled WGS sequence"/>
</dbReference>
<evidence type="ECO:0000313" key="2">
    <source>
        <dbReference type="Proteomes" id="UP001314635"/>
    </source>
</evidence>
<accession>A0ABS5GEY3</accession>
<dbReference type="EMBL" id="JAFCLK010000032">
    <property type="protein sequence ID" value="MBR1139735.1"/>
    <property type="molecule type" value="Genomic_DNA"/>
</dbReference>
<protein>
    <recommendedName>
        <fullName evidence="3">ASCH domain-containing protein</fullName>
    </recommendedName>
</protein>
<gene>
    <name evidence="1" type="ORF">JQ619_28660</name>
</gene>
<reference evidence="2" key="1">
    <citation type="journal article" date="2021" name="ISME J.">
        <title>Evolutionary origin and ecological implication of a unique nif island in free-living Bradyrhizobium lineages.</title>
        <authorList>
            <person name="Tao J."/>
        </authorList>
    </citation>
    <scope>NUCLEOTIDE SEQUENCE [LARGE SCALE GENOMIC DNA]</scope>
    <source>
        <strain evidence="2">SZCCT0094</strain>
    </source>
</reference>
<name>A0ABS5GEY3_9BRAD</name>
<evidence type="ECO:0008006" key="3">
    <source>
        <dbReference type="Google" id="ProtNLM"/>
    </source>
</evidence>
<evidence type="ECO:0000313" key="1">
    <source>
        <dbReference type="EMBL" id="MBR1139735.1"/>
    </source>
</evidence>
<proteinExistence type="predicted"/>
<keyword evidence="2" id="KW-1185">Reference proteome</keyword>
<organism evidence="1 2">
    <name type="scientific">Bradyrhizobium denitrificans</name>
    <dbReference type="NCBI Taxonomy" id="2734912"/>
    <lineage>
        <taxon>Bacteria</taxon>
        <taxon>Pseudomonadati</taxon>
        <taxon>Pseudomonadota</taxon>
        <taxon>Alphaproteobacteria</taxon>
        <taxon>Hyphomicrobiales</taxon>
        <taxon>Nitrobacteraceae</taxon>
        <taxon>Bradyrhizobium</taxon>
    </lineage>
</organism>